<evidence type="ECO:0000313" key="7">
    <source>
        <dbReference type="EMBL" id="MBN1573554.1"/>
    </source>
</evidence>
<feature type="binding site" evidence="4">
    <location>
        <position position="187"/>
    </location>
    <ligand>
        <name>FAD</name>
        <dbReference type="ChEBI" id="CHEBI:57692"/>
    </ligand>
</feature>
<dbReference type="PIRSF" id="PIRSF000331">
    <property type="entry name" value="HpaA_HpaB"/>
    <property type="match status" value="1"/>
</dbReference>
<dbReference type="GO" id="GO:0016627">
    <property type="term" value="F:oxidoreductase activity, acting on the CH-CH group of donors"/>
    <property type="evidence" value="ECO:0007669"/>
    <property type="project" value="InterPro"/>
</dbReference>
<dbReference type="InterPro" id="IPR024719">
    <property type="entry name" value="HpaB/PvcC/4-BUDH_C"/>
</dbReference>
<keyword evidence="2 4" id="KW-0274">FAD</keyword>
<organism evidence="7 8">
    <name type="scientific">Candidatus Zymogenus saltonus</name>
    <dbReference type="NCBI Taxonomy" id="2844893"/>
    <lineage>
        <taxon>Bacteria</taxon>
        <taxon>Deltaproteobacteria</taxon>
        <taxon>Candidatus Zymogenia</taxon>
        <taxon>Candidatus Zymogeniales</taxon>
        <taxon>Candidatus Zymogenaceae</taxon>
        <taxon>Candidatus Zymogenus</taxon>
    </lineage>
</organism>
<dbReference type="SUPFAM" id="SSF47203">
    <property type="entry name" value="Acyl-CoA dehydrogenase C-terminal domain-like"/>
    <property type="match status" value="1"/>
</dbReference>
<dbReference type="AlphaFoldDB" id="A0A9D8KG55"/>
<gene>
    <name evidence="7" type="ORF">JW984_10200</name>
</gene>
<dbReference type="Pfam" id="PF11794">
    <property type="entry name" value="HpaB_N"/>
    <property type="match status" value="1"/>
</dbReference>
<reference evidence="7" key="1">
    <citation type="journal article" date="2021" name="Environ. Microbiol.">
        <title>Genomic characterization of three novel Desulfobacterota classes expand the metabolic and phylogenetic diversity of the phylum.</title>
        <authorList>
            <person name="Murphy C.L."/>
            <person name="Biggerstaff J."/>
            <person name="Eichhorn A."/>
            <person name="Ewing E."/>
            <person name="Shahan R."/>
            <person name="Soriano D."/>
            <person name="Stewart S."/>
            <person name="VanMol K."/>
            <person name="Walker R."/>
            <person name="Walters P."/>
            <person name="Elshahed M.S."/>
            <person name="Youssef N.H."/>
        </authorList>
    </citation>
    <scope>NUCLEOTIDE SEQUENCE</scope>
    <source>
        <strain evidence="7">Zod_Metabat.24</strain>
    </source>
</reference>
<evidence type="ECO:0000313" key="8">
    <source>
        <dbReference type="Proteomes" id="UP000809273"/>
    </source>
</evidence>
<dbReference type="SUPFAM" id="SSF56645">
    <property type="entry name" value="Acyl-CoA dehydrogenase NM domain-like"/>
    <property type="match status" value="1"/>
</dbReference>
<evidence type="ECO:0000256" key="4">
    <source>
        <dbReference type="PIRSR" id="PIRSR000331-2"/>
    </source>
</evidence>
<name>A0A9D8KG55_9DELT</name>
<dbReference type="InterPro" id="IPR009100">
    <property type="entry name" value="AcylCoA_DH/oxidase_NM_dom_sf"/>
</dbReference>
<dbReference type="EMBL" id="JAFGIX010000052">
    <property type="protein sequence ID" value="MBN1573554.1"/>
    <property type="molecule type" value="Genomic_DNA"/>
</dbReference>
<dbReference type="InterPro" id="IPR004925">
    <property type="entry name" value="HpaB/PvcC/4-BUDH"/>
</dbReference>
<keyword evidence="3" id="KW-0560">Oxidoreductase</keyword>
<evidence type="ECO:0000256" key="2">
    <source>
        <dbReference type="ARBA" id="ARBA00022827"/>
    </source>
</evidence>
<dbReference type="Pfam" id="PF03241">
    <property type="entry name" value="HpaB"/>
    <property type="match status" value="1"/>
</dbReference>
<dbReference type="InterPro" id="IPR036250">
    <property type="entry name" value="AcylCo_DH-like_C"/>
</dbReference>
<keyword evidence="1" id="KW-0285">Flavoprotein</keyword>
<sequence length="476" mass="52786">MRTKDEYFEDLKGLKPNIYIGGEVVGRDDPRIQPGKNIIALTFDAQEDSERKELVTATSHLDGANINRFTHVHRGMEDLLAKQKMTRILCRDCGSCIQRCMGVDAINALSAVTYDCDKDRGTEYNGRFLEFLKRFQKGNMVGCCAQSDVKGDRTKRPHQQTDPDLYLRIVERKKDGIVVRGAKAHNTMAPYAEEIIAIPTRFLTPEETDWAVAFAVPADTPGVRLLTRVTSVRPRRPEIDAPYVRLGAADSLTVFDDVFVPNERVFLCGETEYGGRLALLFALFHRHSYTGCKPAVTDIMMGAAALVSEYNGIERSTHVRDKLAELVSVAELTYSAGIAAAVESTKHPSGTQIPNVVYCNVGRRHAGLNIYHEYETVCDLAGGLPATLPYDEEFLSPEVGHLLKKYIKRKDDVSAEDQYRCFRFISDVSVSALGGVLQYAGVHGGGSPVMENIAIMGTYDIEEKKRLVKKLAGIAQ</sequence>
<dbReference type="Gene3D" id="2.40.110.10">
    <property type="entry name" value="Butyryl-CoA Dehydrogenase, subunit A, domain 2"/>
    <property type="match status" value="1"/>
</dbReference>
<evidence type="ECO:0000259" key="5">
    <source>
        <dbReference type="Pfam" id="PF03241"/>
    </source>
</evidence>
<feature type="domain" description="HpaB/PvcC/4-BUDH N-terminal" evidence="6">
    <location>
        <begin position="3"/>
        <end position="267"/>
    </location>
</feature>
<protein>
    <submittedName>
        <fullName evidence="7">Aromatic ring hydroxylase</fullName>
    </submittedName>
</protein>
<dbReference type="Gene3D" id="1.20.140.10">
    <property type="entry name" value="Butyryl-CoA Dehydrogenase, subunit A, domain 3"/>
    <property type="match status" value="1"/>
</dbReference>
<dbReference type="Proteomes" id="UP000809273">
    <property type="component" value="Unassembled WGS sequence"/>
</dbReference>
<dbReference type="InterPro" id="IPR024674">
    <property type="entry name" value="HpaB/PvcC/4-BUDH_N"/>
</dbReference>
<dbReference type="Gene3D" id="1.10.3140.10">
    <property type="entry name" value="4-hydroxybutyryl-coa dehydratase, domain 1"/>
    <property type="match status" value="1"/>
</dbReference>
<evidence type="ECO:0000256" key="3">
    <source>
        <dbReference type="ARBA" id="ARBA00023002"/>
    </source>
</evidence>
<dbReference type="PANTHER" id="PTHR36117:SF3">
    <property type="entry name" value="4-HYDROXYPHENYLACETATE 3-MONOOXYGENASE-RELATED"/>
    <property type="match status" value="1"/>
</dbReference>
<reference evidence="7" key="2">
    <citation type="submission" date="2021-01" db="EMBL/GenBank/DDBJ databases">
        <authorList>
            <person name="Hahn C.R."/>
            <person name="Youssef N.H."/>
            <person name="Elshahed M."/>
        </authorList>
    </citation>
    <scope>NUCLEOTIDE SEQUENCE</scope>
    <source>
        <strain evidence="7">Zod_Metabat.24</strain>
    </source>
</reference>
<accession>A0A9D8KG55</accession>
<dbReference type="PANTHER" id="PTHR36117">
    <property type="entry name" value="4-HYDROXYPHENYLACETATE 3-MONOOXYGENASE-RELATED"/>
    <property type="match status" value="1"/>
</dbReference>
<feature type="domain" description="HpaB/PvcC/4-BUDH C-terminal" evidence="5">
    <location>
        <begin position="276"/>
        <end position="473"/>
    </location>
</feature>
<evidence type="ECO:0000259" key="6">
    <source>
        <dbReference type="Pfam" id="PF11794"/>
    </source>
</evidence>
<proteinExistence type="predicted"/>
<comment type="caution">
    <text evidence="7">The sequence shown here is derived from an EMBL/GenBank/DDBJ whole genome shotgun (WGS) entry which is preliminary data.</text>
</comment>
<dbReference type="InterPro" id="IPR046373">
    <property type="entry name" value="Acyl-CoA_Oxase/DH_mid-dom_sf"/>
</dbReference>
<evidence type="ECO:0000256" key="1">
    <source>
        <dbReference type="ARBA" id="ARBA00022630"/>
    </source>
</evidence>